<protein>
    <submittedName>
        <fullName evidence="1">Uncharacterized protein</fullName>
    </submittedName>
</protein>
<organism evidence="1 2">
    <name type="scientific">Aspergillus novofumigatus (strain IBT 16806)</name>
    <dbReference type="NCBI Taxonomy" id="1392255"/>
    <lineage>
        <taxon>Eukaryota</taxon>
        <taxon>Fungi</taxon>
        <taxon>Dikarya</taxon>
        <taxon>Ascomycota</taxon>
        <taxon>Pezizomycotina</taxon>
        <taxon>Eurotiomycetes</taxon>
        <taxon>Eurotiomycetidae</taxon>
        <taxon>Eurotiales</taxon>
        <taxon>Aspergillaceae</taxon>
        <taxon>Aspergillus</taxon>
        <taxon>Aspergillus subgen. Fumigati</taxon>
    </lineage>
</organism>
<gene>
    <name evidence="1" type="ORF">P174DRAFT_147926</name>
</gene>
<keyword evidence="2" id="KW-1185">Reference proteome</keyword>
<dbReference type="RefSeq" id="XP_024684480.1">
    <property type="nucleotide sequence ID" value="XM_024821155.1"/>
</dbReference>
<evidence type="ECO:0000313" key="2">
    <source>
        <dbReference type="Proteomes" id="UP000234474"/>
    </source>
</evidence>
<dbReference type="VEuPathDB" id="FungiDB:P174DRAFT_147926"/>
<reference evidence="2" key="1">
    <citation type="journal article" date="2018" name="Proc. Natl. Acad. Sci. U.S.A.">
        <title>Linking secondary metabolites to gene clusters through genome sequencing of six diverse Aspergillus species.</title>
        <authorList>
            <person name="Kaerboelling I."/>
            <person name="Vesth T.C."/>
            <person name="Frisvad J.C."/>
            <person name="Nybo J.L."/>
            <person name="Theobald S."/>
            <person name="Kuo A."/>
            <person name="Bowyer P."/>
            <person name="Matsuda Y."/>
            <person name="Mondo S."/>
            <person name="Lyhne E.K."/>
            <person name="Kogle M.E."/>
            <person name="Clum A."/>
            <person name="Lipzen A."/>
            <person name="Salamov A."/>
            <person name="Ngan C.Y."/>
            <person name="Daum C."/>
            <person name="Chiniquy J."/>
            <person name="Barry K."/>
            <person name="LaButti K."/>
            <person name="Haridas S."/>
            <person name="Simmons B.A."/>
            <person name="Magnuson J.K."/>
            <person name="Mortensen U.H."/>
            <person name="Larsen T.O."/>
            <person name="Grigoriev I.V."/>
            <person name="Baker S.E."/>
            <person name="Andersen M.R."/>
        </authorList>
    </citation>
    <scope>NUCLEOTIDE SEQUENCE [LARGE SCALE GENOMIC DNA]</scope>
    <source>
        <strain evidence="2">IBT 16806</strain>
    </source>
</reference>
<name>A0A2I1CE48_ASPN1</name>
<comment type="caution">
    <text evidence="1">The sequence shown here is derived from an EMBL/GenBank/DDBJ whole genome shotgun (WGS) entry which is preliminary data.</text>
</comment>
<sequence>MHLSNNDVMHIFMISDILFIALRVLCLLKKAVPVRTYSVNFPMYNARYLQFSGRKRSLNIHLSSTKQSSQYNAALYPPSSRK</sequence>
<dbReference type="GeneID" id="36528481"/>
<proteinExistence type="predicted"/>
<dbReference type="EMBL" id="MSZS01000003">
    <property type="protein sequence ID" value="PKX95885.1"/>
    <property type="molecule type" value="Genomic_DNA"/>
</dbReference>
<accession>A0A2I1CE48</accession>
<dbReference type="AlphaFoldDB" id="A0A2I1CE48"/>
<dbReference type="Proteomes" id="UP000234474">
    <property type="component" value="Unassembled WGS sequence"/>
</dbReference>
<evidence type="ECO:0000313" key="1">
    <source>
        <dbReference type="EMBL" id="PKX95885.1"/>
    </source>
</evidence>